<feature type="compositionally biased region" description="Acidic residues" evidence="7">
    <location>
        <begin position="29"/>
        <end position="43"/>
    </location>
</feature>
<name>A0AAD4JD82_PERFH</name>
<evidence type="ECO:0000256" key="6">
    <source>
        <dbReference type="ARBA" id="ARBA00024199"/>
    </source>
</evidence>
<comment type="caution">
    <text evidence="8">The sequence shown here is derived from an EMBL/GenBank/DDBJ whole genome shotgun (WGS) entry which is preliminary data.</text>
</comment>
<evidence type="ECO:0000256" key="2">
    <source>
        <dbReference type="ARBA" id="ARBA00022490"/>
    </source>
</evidence>
<dbReference type="GO" id="GO:0009736">
    <property type="term" value="P:cytokinin-activated signaling pathway"/>
    <property type="evidence" value="ECO:0007669"/>
    <property type="project" value="UniProtKB-KW"/>
</dbReference>
<dbReference type="PANTHER" id="PTHR33347">
    <property type="entry name" value="OSJNBA0091C07.3 PROTEIN"/>
    <property type="match status" value="1"/>
</dbReference>
<dbReference type="Proteomes" id="UP001190926">
    <property type="component" value="Unassembled WGS sequence"/>
</dbReference>
<keyword evidence="3" id="KW-0203">Cytokinin biosynthesis</keyword>
<evidence type="ECO:0000256" key="1">
    <source>
        <dbReference type="ARBA" id="ARBA00004496"/>
    </source>
</evidence>
<reference evidence="8 9" key="1">
    <citation type="journal article" date="2021" name="Nat. Commun.">
        <title>Incipient diploidization of the medicinal plant Perilla within 10,000 years.</title>
        <authorList>
            <person name="Zhang Y."/>
            <person name="Shen Q."/>
            <person name="Leng L."/>
            <person name="Zhang D."/>
            <person name="Chen S."/>
            <person name="Shi Y."/>
            <person name="Ning Z."/>
            <person name="Chen S."/>
        </authorList>
    </citation>
    <scope>NUCLEOTIDE SEQUENCE [LARGE SCALE GENOMIC DNA]</scope>
    <source>
        <strain evidence="9">cv. PC099</strain>
    </source>
</reference>
<protein>
    <submittedName>
        <fullName evidence="8">Uncharacterized protein</fullName>
    </submittedName>
</protein>
<dbReference type="InterPro" id="IPR044670">
    <property type="entry name" value="SOFL"/>
</dbReference>
<feature type="region of interest" description="Disordered" evidence="7">
    <location>
        <begin position="1"/>
        <end position="141"/>
    </location>
</feature>
<feature type="compositionally biased region" description="Basic and acidic residues" evidence="7">
    <location>
        <begin position="112"/>
        <end position="128"/>
    </location>
</feature>
<evidence type="ECO:0000256" key="4">
    <source>
        <dbReference type="ARBA" id="ARBA00022864"/>
    </source>
</evidence>
<comment type="subcellular location">
    <subcellularLocation>
        <location evidence="1">Cytoplasm</location>
    </subcellularLocation>
</comment>
<comment type="similarity">
    <text evidence="6">Belongs to the SOFL plant protein family.</text>
</comment>
<evidence type="ECO:0000256" key="3">
    <source>
        <dbReference type="ARBA" id="ARBA00022712"/>
    </source>
</evidence>
<evidence type="ECO:0000256" key="5">
    <source>
        <dbReference type="ARBA" id="ARBA00023242"/>
    </source>
</evidence>
<keyword evidence="4" id="KW-0932">Cytokinin signaling pathway</keyword>
<keyword evidence="2" id="KW-0963">Cytoplasm</keyword>
<proteinExistence type="inferred from homology"/>
<keyword evidence="5" id="KW-0539">Nucleus</keyword>
<evidence type="ECO:0000256" key="7">
    <source>
        <dbReference type="SAM" id="MobiDB-lite"/>
    </source>
</evidence>
<feature type="compositionally biased region" description="Low complexity" evidence="7">
    <location>
        <begin position="72"/>
        <end position="81"/>
    </location>
</feature>
<evidence type="ECO:0000313" key="8">
    <source>
        <dbReference type="EMBL" id="KAH6831674.1"/>
    </source>
</evidence>
<dbReference type="PANTHER" id="PTHR33347:SF20">
    <property type="entry name" value="PROTEIN SUPPRESSOR OF PHYTOCHROME B 5"/>
    <property type="match status" value="1"/>
</dbReference>
<sequence length="141" mass="15170">MDSSKILPGSEECSSSESGWTTYIASPDLEQDPADNEDDDDDDRSIGQQGYKKGAAAKATAAEDADSDDSMASDASSGPSDQRFSYGFLGRSLGFGHAANKDQRKSVAKKHNQQEEKKKQKKGEKDNSGNRANSAGRLKKF</sequence>
<gene>
    <name evidence="8" type="ORF">C2S53_008756</name>
</gene>
<dbReference type="GO" id="GO:0005737">
    <property type="term" value="C:cytoplasm"/>
    <property type="evidence" value="ECO:0007669"/>
    <property type="project" value="UniProtKB-SubCell"/>
</dbReference>
<organism evidence="8 9">
    <name type="scientific">Perilla frutescens var. hirtella</name>
    <name type="common">Perilla citriodora</name>
    <name type="synonym">Perilla setoyensis</name>
    <dbReference type="NCBI Taxonomy" id="608512"/>
    <lineage>
        <taxon>Eukaryota</taxon>
        <taxon>Viridiplantae</taxon>
        <taxon>Streptophyta</taxon>
        <taxon>Embryophyta</taxon>
        <taxon>Tracheophyta</taxon>
        <taxon>Spermatophyta</taxon>
        <taxon>Magnoliopsida</taxon>
        <taxon>eudicotyledons</taxon>
        <taxon>Gunneridae</taxon>
        <taxon>Pentapetalae</taxon>
        <taxon>asterids</taxon>
        <taxon>lamiids</taxon>
        <taxon>Lamiales</taxon>
        <taxon>Lamiaceae</taxon>
        <taxon>Nepetoideae</taxon>
        <taxon>Elsholtzieae</taxon>
        <taxon>Perilla</taxon>
    </lineage>
</organism>
<accession>A0AAD4JD82</accession>
<keyword evidence="9" id="KW-1185">Reference proteome</keyword>
<dbReference type="GO" id="GO:0009691">
    <property type="term" value="P:cytokinin biosynthetic process"/>
    <property type="evidence" value="ECO:0007669"/>
    <property type="project" value="UniProtKB-KW"/>
</dbReference>
<dbReference type="AlphaFoldDB" id="A0AAD4JD82"/>
<dbReference type="EMBL" id="SDAM02000085">
    <property type="protein sequence ID" value="KAH6831674.1"/>
    <property type="molecule type" value="Genomic_DNA"/>
</dbReference>
<evidence type="ECO:0000313" key="9">
    <source>
        <dbReference type="Proteomes" id="UP001190926"/>
    </source>
</evidence>